<evidence type="ECO:0000313" key="4">
    <source>
        <dbReference type="Proteomes" id="UP000533637"/>
    </source>
</evidence>
<sequence length="155" mass="17269">MKKYISILAGLLIAGAALAQKGGSNMNNQESKFSVDETMKRIELILHKKDIPVFAKFDHGKNAEEAGLKLRPNQVIVFGSPKVGTKLMQENPAISIELPLKISVWEDKDGKVWTSFPQMERLASEYGLEKEPVIGKMQELLENIVYQAAGIKEDK</sequence>
<dbReference type="Proteomes" id="UP000533637">
    <property type="component" value="Unassembled WGS sequence"/>
</dbReference>
<dbReference type="InterPro" id="IPR005180">
    <property type="entry name" value="DUF302"/>
</dbReference>
<organism evidence="3 4">
    <name type="scientific">Parabacteroides faecis</name>
    <dbReference type="NCBI Taxonomy" id="1217282"/>
    <lineage>
        <taxon>Bacteria</taxon>
        <taxon>Pseudomonadati</taxon>
        <taxon>Bacteroidota</taxon>
        <taxon>Bacteroidia</taxon>
        <taxon>Bacteroidales</taxon>
        <taxon>Tannerellaceae</taxon>
        <taxon>Parabacteroides</taxon>
    </lineage>
</organism>
<dbReference type="CDD" id="cd14797">
    <property type="entry name" value="DUF302"/>
    <property type="match status" value="1"/>
</dbReference>
<evidence type="ECO:0000256" key="1">
    <source>
        <dbReference type="SAM" id="SignalP"/>
    </source>
</evidence>
<dbReference type="Gene3D" id="3.30.310.70">
    <property type="entry name" value="TT1751-like domain"/>
    <property type="match status" value="1"/>
</dbReference>
<dbReference type="SUPFAM" id="SSF103247">
    <property type="entry name" value="TT1751-like"/>
    <property type="match status" value="1"/>
</dbReference>
<keyword evidence="4" id="KW-1185">Reference proteome</keyword>
<keyword evidence="1" id="KW-0732">Signal</keyword>
<feature type="domain" description="DUF302" evidence="2">
    <location>
        <begin position="57"/>
        <end position="116"/>
    </location>
</feature>
<evidence type="ECO:0000259" key="2">
    <source>
        <dbReference type="Pfam" id="PF03625"/>
    </source>
</evidence>
<dbReference type="InterPro" id="IPR035923">
    <property type="entry name" value="TT1751-like_sf"/>
</dbReference>
<evidence type="ECO:0000313" key="3">
    <source>
        <dbReference type="EMBL" id="MBB4620557.1"/>
    </source>
</evidence>
<accession>A0ABR6KGC2</accession>
<feature type="chain" id="PRO_5047169567" evidence="1">
    <location>
        <begin position="20"/>
        <end position="155"/>
    </location>
</feature>
<comment type="caution">
    <text evidence="3">The sequence shown here is derived from an EMBL/GenBank/DDBJ whole genome shotgun (WGS) entry which is preliminary data.</text>
</comment>
<dbReference type="Pfam" id="PF03625">
    <property type="entry name" value="DUF302"/>
    <property type="match status" value="1"/>
</dbReference>
<name>A0ABR6KGC2_9BACT</name>
<dbReference type="PANTHER" id="PTHR38342:SF2">
    <property type="entry name" value="INNER MEMBRANE OR EXPORTED"/>
    <property type="match status" value="1"/>
</dbReference>
<dbReference type="EMBL" id="JACHOC010000001">
    <property type="protein sequence ID" value="MBB4620557.1"/>
    <property type="molecule type" value="Genomic_DNA"/>
</dbReference>
<protein>
    <submittedName>
        <fullName evidence="3">Uncharacterized protein (DUF302 family)</fullName>
    </submittedName>
</protein>
<reference evidence="3 4" key="1">
    <citation type="submission" date="2020-08" db="EMBL/GenBank/DDBJ databases">
        <title>Genomic Encyclopedia of Type Strains, Phase IV (KMG-IV): sequencing the most valuable type-strain genomes for metagenomic binning, comparative biology and taxonomic classification.</title>
        <authorList>
            <person name="Goeker M."/>
        </authorList>
    </citation>
    <scope>NUCLEOTIDE SEQUENCE [LARGE SCALE GENOMIC DNA]</scope>
    <source>
        <strain evidence="3 4">DSM 102983</strain>
    </source>
</reference>
<proteinExistence type="predicted"/>
<dbReference type="PANTHER" id="PTHR38342">
    <property type="entry name" value="SLR5037 PROTEIN"/>
    <property type="match status" value="1"/>
</dbReference>
<gene>
    <name evidence="3" type="ORF">GGQ57_000431</name>
</gene>
<feature type="signal peptide" evidence="1">
    <location>
        <begin position="1"/>
        <end position="19"/>
    </location>
</feature>